<name>A0A841EIV6_9ACTN</name>
<comment type="caution">
    <text evidence="2">The sequence shown here is derived from an EMBL/GenBank/DDBJ whole genome shotgun (WGS) entry which is preliminary data.</text>
</comment>
<dbReference type="Proteomes" id="UP000578077">
    <property type="component" value="Unassembled WGS sequence"/>
</dbReference>
<dbReference type="EMBL" id="JACHLY010000002">
    <property type="protein sequence ID" value="MBB6000973.1"/>
    <property type="molecule type" value="Genomic_DNA"/>
</dbReference>
<evidence type="ECO:0000313" key="2">
    <source>
        <dbReference type="EMBL" id="MBB6000973.1"/>
    </source>
</evidence>
<organism evidence="2 3">
    <name type="scientific">Streptomonospora salina</name>
    <dbReference type="NCBI Taxonomy" id="104205"/>
    <lineage>
        <taxon>Bacteria</taxon>
        <taxon>Bacillati</taxon>
        <taxon>Actinomycetota</taxon>
        <taxon>Actinomycetes</taxon>
        <taxon>Streptosporangiales</taxon>
        <taxon>Nocardiopsidaceae</taxon>
        <taxon>Streptomonospora</taxon>
    </lineage>
</organism>
<evidence type="ECO:0000313" key="3">
    <source>
        <dbReference type="Proteomes" id="UP000578077"/>
    </source>
</evidence>
<evidence type="ECO:0008006" key="4">
    <source>
        <dbReference type="Google" id="ProtNLM"/>
    </source>
</evidence>
<sequence>MDRPTGQIIRRHERQRPGELVHVDIKKLGNFPDGGGHRIMPRQQAIGNRQATTVARKGGSPVVGYSFIHTAIDDHSRLAYSEALTDERKETAYAYGLRRREARMLDLTDFGRNPHARQFGDFGVCYVRWGKVMKGAPPERRSALTVGPRDGVGGLDWTVEVLQQWTEEVRPAFGRADSPGPGPPNARPASGSPRSTPASPPTATHSGSTRAWTSTPCAAPISPTSSRTAGTRSSTLRQLALQAPAPVVARALGFHDKTTARIAASEGGSWNRDTTRVHALPCATDMRWP</sequence>
<protein>
    <recommendedName>
        <fullName evidence="4">Transposase</fullName>
    </recommendedName>
</protein>
<reference evidence="2 3" key="1">
    <citation type="submission" date="2020-08" db="EMBL/GenBank/DDBJ databases">
        <title>Sequencing the genomes of 1000 actinobacteria strains.</title>
        <authorList>
            <person name="Klenk H.-P."/>
        </authorList>
    </citation>
    <scope>NUCLEOTIDE SEQUENCE [LARGE SCALE GENOMIC DNA]</scope>
    <source>
        <strain evidence="2 3">DSM 44593</strain>
    </source>
</reference>
<proteinExistence type="predicted"/>
<accession>A0A841EIV6</accession>
<feature type="compositionally biased region" description="Low complexity" evidence="1">
    <location>
        <begin position="222"/>
        <end position="234"/>
    </location>
</feature>
<feature type="compositionally biased region" description="Low complexity" evidence="1">
    <location>
        <begin position="187"/>
        <end position="209"/>
    </location>
</feature>
<dbReference type="AlphaFoldDB" id="A0A841EIV6"/>
<feature type="region of interest" description="Disordered" evidence="1">
    <location>
        <begin position="172"/>
        <end position="234"/>
    </location>
</feature>
<gene>
    <name evidence="2" type="ORF">HNR25_004802</name>
</gene>
<keyword evidence="3" id="KW-1185">Reference proteome</keyword>
<evidence type="ECO:0000256" key="1">
    <source>
        <dbReference type="SAM" id="MobiDB-lite"/>
    </source>
</evidence>